<dbReference type="EMBL" id="JASPKY010000119">
    <property type="protein sequence ID" value="KAK9732412.1"/>
    <property type="molecule type" value="Genomic_DNA"/>
</dbReference>
<keyword evidence="2" id="KW-1185">Reference proteome</keyword>
<evidence type="ECO:0000313" key="1">
    <source>
        <dbReference type="EMBL" id="KAK9732412.1"/>
    </source>
</evidence>
<comment type="caution">
    <text evidence="1">The sequence shown here is derived from an EMBL/GenBank/DDBJ whole genome shotgun (WGS) entry which is preliminary data.</text>
</comment>
<dbReference type="AlphaFoldDB" id="A0AAW1LFZ4"/>
<proteinExistence type="predicted"/>
<sequence>MDTRLSARKVARATLPKASPCASLPSRTRPGYLPSCVCCARPTTTGLQQYEPCCARSVVDVVRAQNVRDLYPVKIRSSHILIVEKIRSSHILIVECGERIFNRRTAARDFECLAFFCECSAIEFSDSN</sequence>
<organism evidence="1 2">
    <name type="scientific">Popillia japonica</name>
    <name type="common">Japanese beetle</name>
    <dbReference type="NCBI Taxonomy" id="7064"/>
    <lineage>
        <taxon>Eukaryota</taxon>
        <taxon>Metazoa</taxon>
        <taxon>Ecdysozoa</taxon>
        <taxon>Arthropoda</taxon>
        <taxon>Hexapoda</taxon>
        <taxon>Insecta</taxon>
        <taxon>Pterygota</taxon>
        <taxon>Neoptera</taxon>
        <taxon>Endopterygota</taxon>
        <taxon>Coleoptera</taxon>
        <taxon>Polyphaga</taxon>
        <taxon>Scarabaeiformia</taxon>
        <taxon>Scarabaeidae</taxon>
        <taxon>Rutelinae</taxon>
        <taxon>Popillia</taxon>
    </lineage>
</organism>
<protein>
    <submittedName>
        <fullName evidence="1">Uncharacterized protein</fullName>
    </submittedName>
</protein>
<evidence type="ECO:0000313" key="2">
    <source>
        <dbReference type="Proteomes" id="UP001458880"/>
    </source>
</evidence>
<name>A0AAW1LFZ4_POPJA</name>
<gene>
    <name evidence="1" type="ORF">QE152_g12827</name>
</gene>
<dbReference type="Proteomes" id="UP001458880">
    <property type="component" value="Unassembled WGS sequence"/>
</dbReference>
<accession>A0AAW1LFZ4</accession>
<reference evidence="1 2" key="1">
    <citation type="journal article" date="2024" name="BMC Genomics">
        <title>De novo assembly and annotation of Popillia japonica's genome with initial clues to its potential as an invasive pest.</title>
        <authorList>
            <person name="Cucini C."/>
            <person name="Boschi S."/>
            <person name="Funari R."/>
            <person name="Cardaioli E."/>
            <person name="Iannotti N."/>
            <person name="Marturano G."/>
            <person name="Paoli F."/>
            <person name="Bruttini M."/>
            <person name="Carapelli A."/>
            <person name="Frati F."/>
            <person name="Nardi F."/>
        </authorList>
    </citation>
    <scope>NUCLEOTIDE SEQUENCE [LARGE SCALE GENOMIC DNA]</scope>
    <source>
        <strain evidence="1">DMR45628</strain>
    </source>
</reference>